<dbReference type="Proteomes" id="UP001151760">
    <property type="component" value="Unassembled WGS sequence"/>
</dbReference>
<evidence type="ECO:0000313" key="1">
    <source>
        <dbReference type="EMBL" id="GJT61039.1"/>
    </source>
</evidence>
<reference evidence="1" key="1">
    <citation type="journal article" date="2022" name="Int. J. Mol. Sci.">
        <title>Draft Genome of Tanacetum Coccineum: Genomic Comparison of Closely Related Tanacetum-Family Plants.</title>
        <authorList>
            <person name="Yamashiro T."/>
            <person name="Shiraishi A."/>
            <person name="Nakayama K."/>
            <person name="Satake H."/>
        </authorList>
    </citation>
    <scope>NUCLEOTIDE SEQUENCE</scope>
</reference>
<reference evidence="1" key="2">
    <citation type="submission" date="2022-01" db="EMBL/GenBank/DDBJ databases">
        <authorList>
            <person name="Yamashiro T."/>
            <person name="Shiraishi A."/>
            <person name="Satake H."/>
            <person name="Nakayama K."/>
        </authorList>
    </citation>
    <scope>NUCLEOTIDE SEQUENCE</scope>
</reference>
<sequence length="146" mass="15954">MASMNTRLNIKNLDRNSIQKHGGSKQVGFKQLGPVVKKRIHGVHVQSVLFEVGLLEAQGDCEAEAFWVSNNDVVVAQRGLEKKKLKVKTNTNCLVKEEGNVHLGIKVRADIMVTRVPGQEVQSLSKVDTVGELDLIRLGFGIVGIG</sequence>
<evidence type="ECO:0000313" key="2">
    <source>
        <dbReference type="Proteomes" id="UP001151760"/>
    </source>
</evidence>
<name>A0ABQ5FDE3_9ASTR</name>
<gene>
    <name evidence="1" type="ORF">Tco_1004572</name>
</gene>
<comment type="caution">
    <text evidence="1">The sequence shown here is derived from an EMBL/GenBank/DDBJ whole genome shotgun (WGS) entry which is preliminary data.</text>
</comment>
<keyword evidence="2" id="KW-1185">Reference proteome</keyword>
<dbReference type="EMBL" id="BQNB010017253">
    <property type="protein sequence ID" value="GJT61039.1"/>
    <property type="molecule type" value="Genomic_DNA"/>
</dbReference>
<organism evidence="1 2">
    <name type="scientific">Tanacetum coccineum</name>
    <dbReference type="NCBI Taxonomy" id="301880"/>
    <lineage>
        <taxon>Eukaryota</taxon>
        <taxon>Viridiplantae</taxon>
        <taxon>Streptophyta</taxon>
        <taxon>Embryophyta</taxon>
        <taxon>Tracheophyta</taxon>
        <taxon>Spermatophyta</taxon>
        <taxon>Magnoliopsida</taxon>
        <taxon>eudicotyledons</taxon>
        <taxon>Gunneridae</taxon>
        <taxon>Pentapetalae</taxon>
        <taxon>asterids</taxon>
        <taxon>campanulids</taxon>
        <taxon>Asterales</taxon>
        <taxon>Asteraceae</taxon>
        <taxon>Asteroideae</taxon>
        <taxon>Anthemideae</taxon>
        <taxon>Anthemidinae</taxon>
        <taxon>Tanacetum</taxon>
    </lineage>
</organism>
<accession>A0ABQ5FDE3</accession>
<proteinExistence type="predicted"/>
<protein>
    <submittedName>
        <fullName evidence="1">Uncharacterized protein</fullName>
    </submittedName>
</protein>